<evidence type="ECO:0000256" key="5">
    <source>
        <dbReference type="RuleBase" id="RU004508"/>
    </source>
</evidence>
<dbReference type="InterPro" id="IPR015422">
    <property type="entry name" value="PyrdxlP-dep_Trfase_small"/>
</dbReference>
<evidence type="ECO:0000256" key="3">
    <source>
        <dbReference type="PIRSR" id="PIRSR000390-1"/>
    </source>
</evidence>
<evidence type="ECO:0000313" key="7">
    <source>
        <dbReference type="Proteomes" id="UP000255269"/>
    </source>
</evidence>
<dbReference type="CDD" id="cd00616">
    <property type="entry name" value="AHBA_syn"/>
    <property type="match status" value="1"/>
</dbReference>
<feature type="active site" description="Proton acceptor" evidence="3">
    <location>
        <position position="185"/>
    </location>
</feature>
<keyword evidence="6" id="KW-0032">Aminotransferase</keyword>
<reference evidence="6 7" key="1">
    <citation type="submission" date="2018-06" db="EMBL/GenBank/DDBJ databases">
        <authorList>
            <consortium name="Pathogen Informatics"/>
            <person name="Doyle S."/>
        </authorList>
    </citation>
    <scope>NUCLEOTIDE SEQUENCE [LARGE SCALE GENOMIC DNA]</scope>
    <source>
        <strain evidence="6 7">NCTC13156</strain>
    </source>
</reference>
<dbReference type="RefSeq" id="WP_115056643.1">
    <property type="nucleotide sequence ID" value="NZ_UGJF01000001.1"/>
</dbReference>
<dbReference type="PIRSF" id="PIRSF000390">
    <property type="entry name" value="PLP_StrS"/>
    <property type="match status" value="1"/>
</dbReference>
<keyword evidence="1 4" id="KW-0663">Pyridoxal phosphate</keyword>
<dbReference type="Proteomes" id="UP000255269">
    <property type="component" value="Unassembled WGS sequence"/>
</dbReference>
<dbReference type="Pfam" id="PF01041">
    <property type="entry name" value="DegT_DnrJ_EryC1"/>
    <property type="match status" value="1"/>
</dbReference>
<protein>
    <submittedName>
        <fullName evidence="6">dTDP-6-deoxy-D-xylo-hex-3-ulose aminase</fullName>
        <ecNumber evidence="6">2.6.1.87</ecNumber>
        <ecNumber evidence="6">2.6.1.90</ecNumber>
    </submittedName>
</protein>
<dbReference type="PANTHER" id="PTHR30244">
    <property type="entry name" value="TRANSAMINASE"/>
    <property type="match status" value="1"/>
</dbReference>
<dbReference type="GO" id="GO:0099620">
    <property type="term" value="F:UDP-4-amino-4-deoxy-L-arabinose aminotransferase"/>
    <property type="evidence" value="ECO:0007669"/>
    <property type="project" value="UniProtKB-EC"/>
</dbReference>
<dbReference type="AlphaFoldDB" id="A0A377Q0K3"/>
<evidence type="ECO:0000256" key="4">
    <source>
        <dbReference type="PIRSR" id="PIRSR000390-2"/>
    </source>
</evidence>
<sequence>MIKFLDLQKINTRFEYEIELEMKRILESGWYLLGKQNEVFEKSFAEFCGVKFSVGCANGLDALRLAIRAFDFPGDSEIIVPANTYIASILAISDCGLKPILVEPDLETYNIDINLIESKITSKTKAIMVVHLYGQAVEMQQIWEIAKKYDLKIIEDCAQAHGAMYQGRRVGNLGDIGCFSFYPGKNLGALGDGGCITTNDEEIAIKIRALGNYGSLVKYENIYKGLNSRLDEIQAATLRVKLKILDEDNQKRREIAKIYQENIKNKEIILPKTYCKESHVWHLFVIRSDARKQLQNYLDSKGVQTLVHYPVPPHKQKAYAEWNHLSFPITEQIHREVLSLPISPVMSKEEAFCVVQALNEF</sequence>
<proteinExistence type="inferred from homology"/>
<dbReference type="EMBL" id="UGJF01000001">
    <property type="protein sequence ID" value="STQ87403.1"/>
    <property type="molecule type" value="Genomic_DNA"/>
</dbReference>
<dbReference type="InterPro" id="IPR015424">
    <property type="entry name" value="PyrdxlP-dep_Trfase"/>
</dbReference>
<organism evidence="6 7">
    <name type="scientific">Helicobacter pullorum</name>
    <dbReference type="NCBI Taxonomy" id="35818"/>
    <lineage>
        <taxon>Bacteria</taxon>
        <taxon>Pseudomonadati</taxon>
        <taxon>Campylobacterota</taxon>
        <taxon>Epsilonproteobacteria</taxon>
        <taxon>Campylobacterales</taxon>
        <taxon>Helicobacteraceae</taxon>
        <taxon>Helicobacter</taxon>
    </lineage>
</organism>
<evidence type="ECO:0000256" key="1">
    <source>
        <dbReference type="ARBA" id="ARBA00022898"/>
    </source>
</evidence>
<dbReference type="GO" id="GO:0030170">
    <property type="term" value="F:pyridoxal phosphate binding"/>
    <property type="evidence" value="ECO:0007669"/>
    <property type="project" value="TreeGrafter"/>
</dbReference>
<dbReference type="Gene3D" id="3.40.640.10">
    <property type="entry name" value="Type I PLP-dependent aspartate aminotransferase-like (Major domain)"/>
    <property type="match status" value="1"/>
</dbReference>
<accession>A0A377Q0K3</accession>
<keyword evidence="6" id="KW-0808">Transferase</keyword>
<dbReference type="Gene3D" id="3.90.1150.10">
    <property type="entry name" value="Aspartate Aminotransferase, domain 1"/>
    <property type="match status" value="1"/>
</dbReference>
<dbReference type="GO" id="GO:0000271">
    <property type="term" value="P:polysaccharide biosynthetic process"/>
    <property type="evidence" value="ECO:0007669"/>
    <property type="project" value="TreeGrafter"/>
</dbReference>
<dbReference type="EC" id="2.6.1.87" evidence="6"/>
<evidence type="ECO:0000313" key="6">
    <source>
        <dbReference type="EMBL" id="STQ87403.1"/>
    </source>
</evidence>
<name>A0A377Q0K3_9HELI</name>
<feature type="modified residue" description="N6-(pyridoxal phosphate)lysine" evidence="4">
    <location>
        <position position="185"/>
    </location>
</feature>
<evidence type="ECO:0000256" key="2">
    <source>
        <dbReference type="ARBA" id="ARBA00037999"/>
    </source>
</evidence>
<dbReference type="SUPFAM" id="SSF53383">
    <property type="entry name" value="PLP-dependent transferases"/>
    <property type="match status" value="1"/>
</dbReference>
<dbReference type="InterPro" id="IPR000653">
    <property type="entry name" value="DegT/StrS_aminotransferase"/>
</dbReference>
<dbReference type="EC" id="2.6.1.90" evidence="6"/>
<gene>
    <name evidence="6" type="primary">arnB_1</name>
    <name evidence="6" type="ORF">NCTC13156_00215</name>
</gene>
<dbReference type="PANTHER" id="PTHR30244:SF36">
    <property type="entry name" value="3-OXO-GLUCOSE-6-PHOSPHATE:GLUTAMATE AMINOTRANSFERASE"/>
    <property type="match status" value="1"/>
</dbReference>
<comment type="similarity">
    <text evidence="2 5">Belongs to the DegT/DnrJ/EryC1 family.</text>
</comment>
<dbReference type="InterPro" id="IPR015421">
    <property type="entry name" value="PyrdxlP-dep_Trfase_major"/>
</dbReference>